<gene>
    <name evidence="2" type="ORF">N8I77_006778</name>
</gene>
<evidence type="ECO:0000313" key="3">
    <source>
        <dbReference type="Proteomes" id="UP001265746"/>
    </source>
</evidence>
<name>A0AAD9SI28_PHOAM</name>
<dbReference type="AlphaFoldDB" id="A0AAD9SI28"/>
<protein>
    <recommendedName>
        <fullName evidence="4">Fungal N-terminal domain-containing protein</fullName>
    </recommendedName>
</protein>
<proteinExistence type="predicted"/>
<reference evidence="2" key="1">
    <citation type="submission" date="2023-06" db="EMBL/GenBank/DDBJ databases">
        <authorList>
            <person name="Noh H."/>
        </authorList>
    </citation>
    <scope>NUCLEOTIDE SEQUENCE</scope>
    <source>
        <strain evidence="2">DUCC20226</strain>
    </source>
</reference>
<organism evidence="2 3">
    <name type="scientific">Phomopsis amygdali</name>
    <name type="common">Fusicoccum amygdali</name>
    <dbReference type="NCBI Taxonomy" id="1214568"/>
    <lineage>
        <taxon>Eukaryota</taxon>
        <taxon>Fungi</taxon>
        <taxon>Dikarya</taxon>
        <taxon>Ascomycota</taxon>
        <taxon>Pezizomycotina</taxon>
        <taxon>Sordariomycetes</taxon>
        <taxon>Sordariomycetidae</taxon>
        <taxon>Diaporthales</taxon>
        <taxon>Diaporthaceae</taxon>
        <taxon>Diaporthe</taxon>
    </lineage>
</organism>
<feature type="region of interest" description="Disordered" evidence="1">
    <location>
        <begin position="147"/>
        <end position="194"/>
    </location>
</feature>
<evidence type="ECO:0008006" key="4">
    <source>
        <dbReference type="Google" id="ProtNLM"/>
    </source>
</evidence>
<dbReference type="Proteomes" id="UP001265746">
    <property type="component" value="Unassembled WGS sequence"/>
</dbReference>
<sequence>MTMEALGAAAAVSQFLVQIIATVNLVKRIKGSSQSLKQYQAQLEGLRGLCEDISNNPALNTEDVQKETQSILHTISTNNDVSILLNKGTFHRAFAFLLKERSFVDLFSLLEYKKTTLSLRVLSINCLAIHEIHNHITIMEAHRQQKTSHYNPPTPPFSPIPNEMSEHHQLTHTGLTSQAPRHASNESGGQSVHGTHETQSAVYMNCEAGDCVNQVNGPTVQGLLLTSQSKFDEIVPQYRGNTALGRGVQSAGLVYQPPRSDGCQVLDYLPVAPGHWEGLRSEALTDVNGNVAAGEQKLGTTVL</sequence>
<dbReference type="EMBL" id="JAUJFL010000003">
    <property type="protein sequence ID" value="KAK2608150.1"/>
    <property type="molecule type" value="Genomic_DNA"/>
</dbReference>
<evidence type="ECO:0000256" key="1">
    <source>
        <dbReference type="SAM" id="MobiDB-lite"/>
    </source>
</evidence>
<keyword evidence="3" id="KW-1185">Reference proteome</keyword>
<feature type="compositionally biased region" description="Polar residues" evidence="1">
    <location>
        <begin position="171"/>
        <end position="194"/>
    </location>
</feature>
<evidence type="ECO:0000313" key="2">
    <source>
        <dbReference type="EMBL" id="KAK2608150.1"/>
    </source>
</evidence>
<accession>A0AAD9SI28</accession>
<comment type="caution">
    <text evidence="2">The sequence shown here is derived from an EMBL/GenBank/DDBJ whole genome shotgun (WGS) entry which is preliminary data.</text>
</comment>